<dbReference type="PANTHER" id="PTHR21310">
    <property type="entry name" value="AMINOGLYCOSIDE PHOSPHOTRANSFERASE-RELATED-RELATED"/>
    <property type="match status" value="1"/>
</dbReference>
<keyword evidence="4" id="KW-1185">Reference proteome</keyword>
<dbReference type="InterPro" id="IPR002575">
    <property type="entry name" value="Aminoglycoside_PTrfase"/>
</dbReference>
<name>A0A4R0JC44_9ACTN</name>
<dbReference type="Proteomes" id="UP000293342">
    <property type="component" value="Unassembled WGS sequence"/>
</dbReference>
<dbReference type="EMBL" id="SJKD01000011">
    <property type="protein sequence ID" value="TCC43859.1"/>
    <property type="molecule type" value="Genomic_DNA"/>
</dbReference>
<reference evidence="3 4" key="1">
    <citation type="submission" date="2019-02" db="EMBL/GenBank/DDBJ databases">
        <title>Kribbella capetownensis sp. nov. and Kribbella speibonae sp. nov., isolated from soil.</title>
        <authorList>
            <person name="Curtis S.M."/>
            <person name="Norton I."/>
            <person name="Everest G.J."/>
            <person name="Meyers P.R."/>
        </authorList>
    </citation>
    <scope>NUCLEOTIDE SEQUENCE [LARGE SCALE GENOMIC DNA]</scope>
    <source>
        <strain evidence="3 4">YM53</strain>
    </source>
</reference>
<comment type="caution">
    <text evidence="3">The sequence shown here is derived from an EMBL/GenBank/DDBJ whole genome shotgun (WGS) entry which is preliminary data.</text>
</comment>
<dbReference type="AlphaFoldDB" id="A0A4R0JC44"/>
<accession>A0A4R0JC44</accession>
<keyword evidence="3" id="KW-0808">Transferase</keyword>
<evidence type="ECO:0000313" key="4">
    <source>
        <dbReference type="Proteomes" id="UP000293342"/>
    </source>
</evidence>
<evidence type="ECO:0000313" key="3">
    <source>
        <dbReference type="EMBL" id="TCC43859.1"/>
    </source>
</evidence>
<feature type="region of interest" description="Disordered" evidence="1">
    <location>
        <begin position="1"/>
        <end position="20"/>
    </location>
</feature>
<organism evidence="3 4">
    <name type="scientific">Kribbella capetownensis</name>
    <dbReference type="NCBI Taxonomy" id="1572659"/>
    <lineage>
        <taxon>Bacteria</taxon>
        <taxon>Bacillati</taxon>
        <taxon>Actinomycetota</taxon>
        <taxon>Actinomycetes</taxon>
        <taxon>Propionibacteriales</taxon>
        <taxon>Kribbellaceae</taxon>
        <taxon>Kribbella</taxon>
    </lineage>
</organism>
<protein>
    <submittedName>
        <fullName evidence="3">Aminoglycoside phosphotransferase family protein</fullName>
    </submittedName>
</protein>
<proteinExistence type="predicted"/>
<dbReference type="InterPro" id="IPR011009">
    <property type="entry name" value="Kinase-like_dom_sf"/>
</dbReference>
<feature type="domain" description="Aminoglycoside phosphotransferase" evidence="2">
    <location>
        <begin position="98"/>
        <end position="303"/>
    </location>
</feature>
<dbReference type="OrthoDB" id="3806873at2"/>
<dbReference type="GO" id="GO:0016740">
    <property type="term" value="F:transferase activity"/>
    <property type="evidence" value="ECO:0007669"/>
    <property type="project" value="UniProtKB-KW"/>
</dbReference>
<dbReference type="SUPFAM" id="SSF56112">
    <property type="entry name" value="Protein kinase-like (PK-like)"/>
    <property type="match status" value="1"/>
</dbReference>
<sequence length="366" mass="40398">MRRQVENAVGGQGRDPGDRAWYDDRVQHRVELTPSEGFRIQVDTHARSTSNPVDAVAHRLKDRDDGRQNATEVCVGDHHDEPGIPEVGRRHGVGAGQIVEVAGGVANRGFVLGEELFLRVCRAGFEGDLRKEAAVVPVARAAGVLTPAIIEYDDSRAIIDAPYVVMQRVHGVEPTDGPPKGLAEQLARLHQHERTEIPGLPQDDRDDPWQTVDQLAERGTIDLGTAKWLSDWFTRLSGRFARNETKVLIHGDVAAHNLLAGPDGDLRALIDWGDAARAPRGMDFAKLPLEHVAAILPEYVRHTQHAVREEEVAAATLWFHLDWGLGKLTADPWPGQRHWTAPPGSRVLGLLRFFAAGPPEPWRDLT</sequence>
<evidence type="ECO:0000259" key="2">
    <source>
        <dbReference type="Pfam" id="PF01636"/>
    </source>
</evidence>
<dbReference type="Gene3D" id="3.90.1200.10">
    <property type="match status" value="1"/>
</dbReference>
<gene>
    <name evidence="3" type="ORF">E0H75_36855</name>
</gene>
<evidence type="ECO:0000256" key="1">
    <source>
        <dbReference type="SAM" id="MobiDB-lite"/>
    </source>
</evidence>
<dbReference type="Pfam" id="PF01636">
    <property type="entry name" value="APH"/>
    <property type="match status" value="1"/>
</dbReference>
<dbReference type="InterPro" id="IPR051678">
    <property type="entry name" value="AGP_Transferase"/>
</dbReference>